<sequence>MLSSVLDVVNYQLLTAIFPSHVNFCNFDIFAVHNLGESLVSQMWLFVIMETQARIALGWESPHECNEYGLSEKGKIYSTLIFEIPLAHHRIQYSFRNVSLTSFKITL</sequence>
<protein>
    <submittedName>
        <fullName evidence="2">Uncharacterized protein</fullName>
    </submittedName>
</protein>
<name>A0AA85F2C3_9TREM</name>
<evidence type="ECO:0000313" key="1">
    <source>
        <dbReference type="Proteomes" id="UP000050792"/>
    </source>
</evidence>
<organism evidence="1 2">
    <name type="scientific">Schistosoma rodhaini</name>
    <dbReference type="NCBI Taxonomy" id="6188"/>
    <lineage>
        <taxon>Eukaryota</taxon>
        <taxon>Metazoa</taxon>
        <taxon>Spiralia</taxon>
        <taxon>Lophotrochozoa</taxon>
        <taxon>Platyhelminthes</taxon>
        <taxon>Trematoda</taxon>
        <taxon>Digenea</taxon>
        <taxon>Strigeidida</taxon>
        <taxon>Schistosomatoidea</taxon>
        <taxon>Schistosomatidae</taxon>
        <taxon>Schistosoma</taxon>
    </lineage>
</organism>
<proteinExistence type="predicted"/>
<dbReference type="Proteomes" id="UP000050792">
    <property type="component" value="Unassembled WGS sequence"/>
</dbReference>
<keyword evidence="1" id="KW-1185">Reference proteome</keyword>
<dbReference type="WBParaSite" id="SRDH1_31860.1">
    <property type="protein sequence ID" value="SRDH1_31860.1"/>
    <property type="gene ID" value="SRDH1_31860"/>
</dbReference>
<evidence type="ECO:0000313" key="2">
    <source>
        <dbReference type="WBParaSite" id="SRDH1_31860.1"/>
    </source>
</evidence>
<reference evidence="2" key="2">
    <citation type="submission" date="2023-11" db="UniProtKB">
        <authorList>
            <consortium name="WormBaseParasite"/>
        </authorList>
    </citation>
    <scope>IDENTIFICATION</scope>
</reference>
<dbReference type="AlphaFoldDB" id="A0AA85F2C3"/>
<accession>A0AA85F2C3</accession>
<reference evidence="1" key="1">
    <citation type="submission" date="2022-06" db="EMBL/GenBank/DDBJ databases">
        <authorList>
            <person name="Berger JAMES D."/>
            <person name="Berger JAMES D."/>
        </authorList>
    </citation>
    <scope>NUCLEOTIDE SEQUENCE [LARGE SCALE GENOMIC DNA]</scope>
</reference>